<dbReference type="EMBL" id="CADCVK010000224">
    <property type="protein sequence ID" value="CAA9479927.1"/>
    <property type="molecule type" value="Genomic_DNA"/>
</dbReference>
<accession>A0A6J4RSM9</accession>
<reference evidence="2" key="1">
    <citation type="submission" date="2020-02" db="EMBL/GenBank/DDBJ databases">
        <authorList>
            <person name="Meier V. D."/>
        </authorList>
    </citation>
    <scope>NUCLEOTIDE SEQUENCE</scope>
    <source>
        <strain evidence="2">AVDCRST_MAG12</strain>
    </source>
</reference>
<evidence type="ECO:0000313" key="2">
    <source>
        <dbReference type="EMBL" id="CAA9479927.1"/>
    </source>
</evidence>
<dbReference type="SUPFAM" id="SSF50475">
    <property type="entry name" value="FMN-binding split barrel"/>
    <property type="match status" value="2"/>
</dbReference>
<proteinExistence type="predicted"/>
<name>A0A6J4RSM9_9ACTN</name>
<evidence type="ECO:0000259" key="1">
    <source>
        <dbReference type="Pfam" id="PF01243"/>
    </source>
</evidence>
<gene>
    <name evidence="2" type="ORF">AVDCRST_MAG12-1441</name>
</gene>
<protein>
    <submittedName>
        <fullName evidence="2">Probable iron-sulfur binding protein YPO1417</fullName>
    </submittedName>
</protein>
<dbReference type="Gene3D" id="2.30.110.10">
    <property type="entry name" value="Electron Transport, Fmn-binding Protein, Chain A"/>
    <property type="match status" value="2"/>
</dbReference>
<dbReference type="PANTHER" id="PTHR42815:SF2">
    <property type="entry name" value="FAD-BINDING, PUTATIVE (AFU_ORTHOLOGUE AFUA_6G07600)-RELATED"/>
    <property type="match status" value="1"/>
</dbReference>
<sequence length="311" mass="33897">MSAKYHPGEIEVQERAGVRGMAERVGNGIRPVIPPAAREFLKEQPMVVVGSVGADGRVWASLLACEPGFARALDERTVIIDAAPVPGDPLAENLAAGAGATAVGVIAIDLASRRRMRLNGKAERRPDGIRVRAEQVYANCPKYIQAREWEKVAHNPGAGRRNVRRAGTLTDEQRRRISRADTFFVASAHPGHGADASHRGGQPGFVRFLDDDTLEFPDYSGNTMFNTLGNIAANPDAGLLFVDFERGGTLQLAGEAKVVWEPERAARFVGAERMVEFRVDEVDDALPLRWRFAGYSPFNPSLEGRRGEEAT</sequence>
<dbReference type="Pfam" id="PF01243">
    <property type="entry name" value="PNPOx_N"/>
    <property type="match status" value="2"/>
</dbReference>
<dbReference type="InterPro" id="IPR011576">
    <property type="entry name" value="Pyridox_Oxase_N"/>
</dbReference>
<dbReference type="PANTHER" id="PTHR42815">
    <property type="entry name" value="FAD-BINDING, PUTATIVE (AFU_ORTHOLOGUE AFUA_6G07600)-RELATED"/>
    <property type="match status" value="1"/>
</dbReference>
<organism evidence="2">
    <name type="scientific">uncultured Rubrobacteraceae bacterium</name>
    <dbReference type="NCBI Taxonomy" id="349277"/>
    <lineage>
        <taxon>Bacteria</taxon>
        <taxon>Bacillati</taxon>
        <taxon>Actinomycetota</taxon>
        <taxon>Rubrobacteria</taxon>
        <taxon>Rubrobacterales</taxon>
        <taxon>Rubrobacteraceae</taxon>
        <taxon>environmental samples</taxon>
    </lineage>
</organism>
<dbReference type="InterPro" id="IPR012349">
    <property type="entry name" value="Split_barrel_FMN-bd"/>
</dbReference>
<feature type="domain" description="Pyridoxamine 5'-phosphate oxidase N-terminal" evidence="1">
    <location>
        <begin position="34"/>
        <end position="144"/>
    </location>
</feature>
<feature type="domain" description="Pyridoxamine 5'-phosphate oxidase N-terminal" evidence="1">
    <location>
        <begin position="169"/>
        <end position="269"/>
    </location>
</feature>
<dbReference type="AlphaFoldDB" id="A0A6J4RSM9"/>